<accession>A0AAD8XKM8</accession>
<protein>
    <submittedName>
        <fullName evidence="1">Uncharacterized protein</fullName>
    </submittedName>
</protein>
<evidence type="ECO:0000313" key="2">
    <source>
        <dbReference type="Proteomes" id="UP001244207"/>
    </source>
</evidence>
<dbReference type="EMBL" id="JAHMHS010000013">
    <property type="protein sequence ID" value="KAK1729120.1"/>
    <property type="molecule type" value="Genomic_DNA"/>
</dbReference>
<proteinExistence type="predicted"/>
<evidence type="ECO:0000313" key="1">
    <source>
        <dbReference type="EMBL" id="KAK1729120.1"/>
    </source>
</evidence>
<sequence length="182" mass="20341">MASTLPIPVFASCLSNGRWGFIFHVSPLSLGVALFQSRRNLTDQRLSIFYPDSNTTVRPKRVSIPTMTSRSNTYVYKLHVPSSHCAPPTQWSLTLRGPVCCSKKPFAKDQRVWYSIRRSWLTHGRRYQVNIDATEQTISSYVSTREPASVNYCSVTSPYSAASDHLGLFSVALALNPAIILV</sequence>
<dbReference type="AlphaFoldDB" id="A0AAD8XKM8"/>
<organism evidence="1 2">
    <name type="scientific">Glomerella acutata</name>
    <name type="common">Colletotrichum acutatum</name>
    <dbReference type="NCBI Taxonomy" id="27357"/>
    <lineage>
        <taxon>Eukaryota</taxon>
        <taxon>Fungi</taxon>
        <taxon>Dikarya</taxon>
        <taxon>Ascomycota</taxon>
        <taxon>Pezizomycotina</taxon>
        <taxon>Sordariomycetes</taxon>
        <taxon>Hypocreomycetidae</taxon>
        <taxon>Glomerellales</taxon>
        <taxon>Glomerellaceae</taxon>
        <taxon>Colletotrichum</taxon>
        <taxon>Colletotrichum acutatum species complex</taxon>
    </lineage>
</organism>
<reference evidence="1" key="1">
    <citation type="submission" date="2021-12" db="EMBL/GenBank/DDBJ databases">
        <title>Comparative genomics, transcriptomics and evolutionary studies reveal genomic signatures of adaptation to plant cell wall in hemibiotrophic fungi.</title>
        <authorList>
            <consortium name="DOE Joint Genome Institute"/>
            <person name="Baroncelli R."/>
            <person name="Diaz J.F."/>
            <person name="Benocci T."/>
            <person name="Peng M."/>
            <person name="Battaglia E."/>
            <person name="Haridas S."/>
            <person name="Andreopoulos W."/>
            <person name="Labutti K."/>
            <person name="Pangilinan J."/>
            <person name="Floch G.L."/>
            <person name="Makela M.R."/>
            <person name="Henrissat B."/>
            <person name="Grigoriev I.V."/>
            <person name="Crouch J.A."/>
            <person name="De Vries R.P."/>
            <person name="Sukno S.A."/>
            <person name="Thon M.R."/>
        </authorList>
    </citation>
    <scope>NUCLEOTIDE SEQUENCE</scope>
    <source>
        <strain evidence="1">CBS 112980</strain>
    </source>
</reference>
<dbReference type="RefSeq" id="XP_060369175.1">
    <property type="nucleotide sequence ID" value="XM_060510148.1"/>
</dbReference>
<keyword evidence="2" id="KW-1185">Reference proteome</keyword>
<gene>
    <name evidence="1" type="ORF">BDZ83DRAFT_648112</name>
</gene>
<name>A0AAD8XKM8_GLOAC</name>
<dbReference type="GeneID" id="85394047"/>
<comment type="caution">
    <text evidence="1">The sequence shown here is derived from an EMBL/GenBank/DDBJ whole genome shotgun (WGS) entry which is preliminary data.</text>
</comment>
<dbReference type="Proteomes" id="UP001244207">
    <property type="component" value="Unassembled WGS sequence"/>
</dbReference>